<gene>
    <name evidence="1" type="ORF">SAMN05444405_10787</name>
</gene>
<evidence type="ECO:0000313" key="2">
    <source>
        <dbReference type="Proteomes" id="UP000184509"/>
    </source>
</evidence>
<proteinExistence type="predicted"/>
<name>A0A1M5ASX2_9BACE</name>
<accession>A0A1M5ASX2</accession>
<evidence type="ECO:0000313" key="1">
    <source>
        <dbReference type="EMBL" id="SHF33341.1"/>
    </source>
</evidence>
<keyword evidence="2" id="KW-1185">Reference proteome</keyword>
<dbReference type="OrthoDB" id="6626310at2"/>
<dbReference type="Proteomes" id="UP000184509">
    <property type="component" value="Unassembled WGS sequence"/>
</dbReference>
<dbReference type="EMBL" id="FQTV01000007">
    <property type="protein sequence ID" value="SHF33341.1"/>
    <property type="molecule type" value="Genomic_DNA"/>
</dbReference>
<protein>
    <recommendedName>
        <fullName evidence="3">Apea-like HEPN domain-containing protein</fullName>
    </recommendedName>
</protein>
<dbReference type="RefSeq" id="WP_073401099.1">
    <property type="nucleotide sequence ID" value="NZ_FQTV01000007.1"/>
</dbReference>
<sequence>MKHTKLQQFFKERLKELFHKETIDSHRVRFHNTNSLLKELRTLIVDWKKNKIKQFETVRLCAQELIDSLKNDEYISMGIYNKELFLKDLETMVKCDGTKFNGSHELFILDKLINENKTKYLAILFQNLEQLVLSGNEFPDDEFIPKANKIDNVVSLLGTELINCGFSKSYIYSCVAQLCFKPHFVDQFQIFRDKFLSEEVPTFVVVYKIWTGDIKLSECDIPYIYEETPDKYLSDNVKEKYIRFLQKEENFCFFIWKEEAKDYYSAIKKSKAKLSFLLDQIHLGVYTTNISIPENALVINLANKERGTDQPTNYFTDGKYGSDITLFQEYNKLIHRIEENKNVQQDVKDRLNSALRYLRLGNTTIEMEQRFINYWIALEFLFSSPETKENTFTRLKNNLVNVLFCSYAKRNLMLLNEVLIKKGYVDSGSLYWEVAAEDQQNLINRINKPLLRYQVQKMKTHMFVSSDKRKEYLNNHETNLNQHIVRIYRLRNELIHEAAIKQDIENITSNLRYYLVFLLNQMIVYFANIPTNSDICRHEKAGMDDLFNEYILWKKQIAQQKYDKDILLAIPLEMDLIV</sequence>
<dbReference type="AlphaFoldDB" id="A0A1M5ASX2"/>
<dbReference type="STRING" id="1297750.SAMN05444405_10787"/>
<organism evidence="1 2">
    <name type="scientific">Bacteroides luti</name>
    <dbReference type="NCBI Taxonomy" id="1297750"/>
    <lineage>
        <taxon>Bacteria</taxon>
        <taxon>Pseudomonadati</taxon>
        <taxon>Bacteroidota</taxon>
        <taxon>Bacteroidia</taxon>
        <taxon>Bacteroidales</taxon>
        <taxon>Bacteroidaceae</taxon>
        <taxon>Bacteroides</taxon>
    </lineage>
</organism>
<evidence type="ECO:0008006" key="3">
    <source>
        <dbReference type="Google" id="ProtNLM"/>
    </source>
</evidence>
<reference evidence="1 2" key="1">
    <citation type="submission" date="2016-11" db="EMBL/GenBank/DDBJ databases">
        <authorList>
            <person name="Jaros S."/>
            <person name="Januszkiewicz K."/>
            <person name="Wedrychowicz H."/>
        </authorList>
    </citation>
    <scope>NUCLEOTIDE SEQUENCE [LARGE SCALE GENOMIC DNA]</scope>
    <source>
        <strain evidence="1 2">DSM 26991</strain>
    </source>
</reference>